<evidence type="ECO:0000256" key="1">
    <source>
        <dbReference type="SAM" id="Phobius"/>
    </source>
</evidence>
<dbReference type="EMBL" id="FNNZ01000002">
    <property type="protein sequence ID" value="SDW22605.1"/>
    <property type="molecule type" value="Genomic_DNA"/>
</dbReference>
<organism evidence="2 3">
    <name type="scientific">Thiocapsa roseopersicina</name>
    <dbReference type="NCBI Taxonomy" id="1058"/>
    <lineage>
        <taxon>Bacteria</taxon>
        <taxon>Pseudomonadati</taxon>
        <taxon>Pseudomonadota</taxon>
        <taxon>Gammaproteobacteria</taxon>
        <taxon>Chromatiales</taxon>
        <taxon>Chromatiaceae</taxon>
        <taxon>Thiocapsa</taxon>
    </lineage>
</organism>
<dbReference type="Proteomes" id="UP000198816">
    <property type="component" value="Unassembled WGS sequence"/>
</dbReference>
<proteinExistence type="predicted"/>
<dbReference type="AlphaFoldDB" id="A0A1H2RTI3"/>
<reference evidence="3" key="1">
    <citation type="submission" date="2016-10" db="EMBL/GenBank/DDBJ databases">
        <authorList>
            <person name="Varghese N."/>
            <person name="Submissions S."/>
        </authorList>
    </citation>
    <scope>NUCLEOTIDE SEQUENCE [LARGE SCALE GENOMIC DNA]</scope>
    <source>
        <strain evidence="3">DSM 217</strain>
    </source>
</reference>
<dbReference type="OrthoDB" id="9787530at2"/>
<keyword evidence="1" id="KW-0812">Transmembrane</keyword>
<keyword evidence="1" id="KW-1133">Transmembrane helix</keyword>
<keyword evidence="3" id="KW-1185">Reference proteome</keyword>
<gene>
    <name evidence="2" type="ORF">SAMN05421783_102164</name>
</gene>
<feature type="transmembrane region" description="Helical" evidence="1">
    <location>
        <begin position="158"/>
        <end position="181"/>
    </location>
</feature>
<feature type="transmembrane region" description="Helical" evidence="1">
    <location>
        <begin position="86"/>
        <end position="104"/>
    </location>
</feature>
<keyword evidence="1" id="KW-0472">Membrane</keyword>
<dbReference type="RefSeq" id="WP_093028426.1">
    <property type="nucleotide sequence ID" value="NZ_FNNZ01000002.1"/>
</dbReference>
<feature type="transmembrane region" description="Helical" evidence="1">
    <location>
        <begin position="116"/>
        <end position="138"/>
    </location>
</feature>
<accession>A0A1H2RTI3</accession>
<sequence>MTPITDSRSRILIGLALAALMAATRGQQFAPLAHHLPDASLAVFFLAGLYLRSIWGFPALFGLATVIDLTAIGWGGVSGYCMTPAYWMLVPAYGVVWGMGRWSAGRLEMTKDSLPLLFGVLLAGGVLSEVFASGGFYLFSGRFADLSAVELLGRFATYMPATLLHLMVYVGLAAVVHLTLARALPGTRSERARPQ</sequence>
<feature type="transmembrane region" description="Helical" evidence="1">
    <location>
        <begin position="59"/>
        <end position="80"/>
    </location>
</feature>
<protein>
    <submittedName>
        <fullName evidence="2">Uncharacterized protein</fullName>
    </submittedName>
</protein>
<evidence type="ECO:0000313" key="3">
    <source>
        <dbReference type="Proteomes" id="UP000198816"/>
    </source>
</evidence>
<evidence type="ECO:0000313" key="2">
    <source>
        <dbReference type="EMBL" id="SDW22605.1"/>
    </source>
</evidence>
<dbReference type="STRING" id="1058.SAMN05421783_102164"/>
<name>A0A1H2RTI3_THIRO</name>